<protein>
    <submittedName>
        <fullName evidence="2">Uncharacterized protein</fullName>
    </submittedName>
</protein>
<reference evidence="2 3" key="1">
    <citation type="submission" date="2018-12" db="EMBL/GenBank/DDBJ databases">
        <authorList>
            <person name="Yang Y."/>
        </authorList>
    </citation>
    <scope>NUCLEOTIDE SEQUENCE [LARGE SCALE GENOMIC DNA]</scope>
    <source>
        <strain evidence="2 3">L-25-5w-1</strain>
    </source>
</reference>
<comment type="caution">
    <text evidence="2">The sequence shown here is derived from an EMBL/GenBank/DDBJ whole genome shotgun (WGS) entry which is preliminary data.</text>
</comment>
<dbReference type="OrthoDB" id="8435941at2"/>
<dbReference type="RefSeq" id="WP_126620078.1">
    <property type="nucleotide sequence ID" value="NZ_JBHUCY010000113.1"/>
</dbReference>
<accession>A0A431VAL4</accession>
<feature type="compositionally biased region" description="Pro residues" evidence="1">
    <location>
        <begin position="124"/>
        <end position="137"/>
    </location>
</feature>
<feature type="region of interest" description="Disordered" evidence="1">
    <location>
        <begin position="106"/>
        <end position="143"/>
    </location>
</feature>
<sequence length="316" mass="33255">MPLFAQILRLLLVLLAPLWLSMMTEAFDLRVALLPHLRRVETPLTPVVLAPPDWQEHSYLRANPDVADAVRKGGLASGYLHYLEHGRAEGRHGGFPVQEMVPAPAAAASPTPVAAESPTITSTPPLPVFSENPPPSSLAPASPTVADPVVTVASPPPLPLSKPAPPEAAVAVMQTGKGPVDVALPGVKPTLPPPTAGDQRRVSGIRIANRGDGIRIVLDLDQDARSGKPVSLPDGWLAVPLPETRWPISPAGRLAPTALSYRTERDGNGTRLFLGFEPNAGGTNGRLRLIALSKLPPEQGRGHRLVIDVAPSAKGG</sequence>
<name>A0A431VAL4_9PROT</name>
<dbReference type="AlphaFoldDB" id="A0A431VAL4"/>
<feature type="compositionally biased region" description="Low complexity" evidence="1">
    <location>
        <begin position="106"/>
        <end position="119"/>
    </location>
</feature>
<evidence type="ECO:0000313" key="3">
    <source>
        <dbReference type="Proteomes" id="UP000277007"/>
    </source>
</evidence>
<organism evidence="2 3">
    <name type="scientific">Azospirillum griseum</name>
    <dbReference type="NCBI Taxonomy" id="2496639"/>
    <lineage>
        <taxon>Bacteria</taxon>
        <taxon>Pseudomonadati</taxon>
        <taxon>Pseudomonadota</taxon>
        <taxon>Alphaproteobacteria</taxon>
        <taxon>Rhodospirillales</taxon>
        <taxon>Azospirillaceae</taxon>
        <taxon>Azospirillum</taxon>
    </lineage>
</organism>
<dbReference type="EMBL" id="RXMA01000037">
    <property type="protein sequence ID" value="RTR14642.1"/>
    <property type="molecule type" value="Genomic_DNA"/>
</dbReference>
<proteinExistence type="predicted"/>
<dbReference type="Proteomes" id="UP000277007">
    <property type="component" value="Unassembled WGS sequence"/>
</dbReference>
<gene>
    <name evidence="2" type="ORF">EJ903_23535</name>
</gene>
<evidence type="ECO:0000313" key="2">
    <source>
        <dbReference type="EMBL" id="RTR14642.1"/>
    </source>
</evidence>
<evidence type="ECO:0000256" key="1">
    <source>
        <dbReference type="SAM" id="MobiDB-lite"/>
    </source>
</evidence>
<keyword evidence="3" id="KW-1185">Reference proteome</keyword>